<dbReference type="PANTHER" id="PTHR43818:SF11">
    <property type="entry name" value="BCDNA.GH03377"/>
    <property type="match status" value="1"/>
</dbReference>
<dbReference type="Proteomes" id="UP000070188">
    <property type="component" value="Unassembled WGS sequence"/>
</dbReference>
<gene>
    <name evidence="4" type="ORF">LI90_215</name>
</gene>
<organism evidence="4 5">
    <name type="scientific">Carbonactinospora thermoautotrophica</name>
    <dbReference type="NCBI Taxonomy" id="1469144"/>
    <lineage>
        <taxon>Bacteria</taxon>
        <taxon>Bacillati</taxon>
        <taxon>Actinomycetota</taxon>
        <taxon>Actinomycetes</taxon>
        <taxon>Kitasatosporales</taxon>
        <taxon>Carbonactinosporaceae</taxon>
        <taxon>Carbonactinospora</taxon>
    </lineage>
</organism>
<dbReference type="PATRIC" id="fig|1469144.10.peg.288"/>
<dbReference type="AlphaFoldDB" id="A0A132ML77"/>
<comment type="caution">
    <text evidence="4">The sequence shown here is derived from an EMBL/GenBank/DDBJ whole genome shotgun (WGS) entry which is preliminary data.</text>
</comment>
<keyword evidence="1" id="KW-0560">Oxidoreductase</keyword>
<sequence length="360" mass="36749">MLNPPIRVGILGCGMVAAEYATTLASSDLVTLAACADAEPGRAAAFAATHAIPRVMDATRLLDPDAVDVVVVLTPPATHAALTRTAIAAGIPAVWVEKPLTASPEETFDLLHAAHTAGVRLGAAPDTPLAPPTRTAATALQAGLIGEPVAASASLLCPGPERWHPDPEQFHAAGAGPLGDMAPYYLATLHHLLGPITRVAGAAAITQARRTIHAGERAGQTFTASAPTHVTAILETESGLPITFTASFDAIATRAPHLEIHGSDGTLVLPDPNFHTGPVMIRTRDQPTWEALTPAGWPATAVGRGMGVLDLARCLLEGNSPVETATVAAHTVAVTHAILTAAATGAVTRVPTPAPRGRAG</sequence>
<evidence type="ECO:0000313" key="4">
    <source>
        <dbReference type="EMBL" id="KWW98588.1"/>
    </source>
</evidence>
<dbReference type="Gene3D" id="3.30.360.10">
    <property type="entry name" value="Dihydrodipicolinate Reductase, domain 2"/>
    <property type="match status" value="1"/>
</dbReference>
<evidence type="ECO:0000259" key="2">
    <source>
        <dbReference type="Pfam" id="PF01408"/>
    </source>
</evidence>
<dbReference type="InterPro" id="IPR000683">
    <property type="entry name" value="Gfo/Idh/MocA-like_OxRdtase_N"/>
</dbReference>
<dbReference type="GO" id="GO:0016491">
    <property type="term" value="F:oxidoreductase activity"/>
    <property type="evidence" value="ECO:0007669"/>
    <property type="project" value="UniProtKB-KW"/>
</dbReference>
<dbReference type="OrthoDB" id="9776544at2"/>
<evidence type="ECO:0000256" key="1">
    <source>
        <dbReference type="ARBA" id="ARBA00023002"/>
    </source>
</evidence>
<keyword evidence="5" id="KW-1185">Reference proteome</keyword>
<protein>
    <submittedName>
        <fullName evidence="4">Oxidoreductase domain protein</fullName>
    </submittedName>
</protein>
<name>A0A132ML77_9ACTN</name>
<evidence type="ECO:0000259" key="3">
    <source>
        <dbReference type="Pfam" id="PF22725"/>
    </source>
</evidence>
<dbReference type="SUPFAM" id="SSF55347">
    <property type="entry name" value="Glyceraldehyde-3-phosphate dehydrogenase-like, C-terminal domain"/>
    <property type="match status" value="1"/>
</dbReference>
<reference evidence="5" key="1">
    <citation type="submission" date="2015-04" db="EMBL/GenBank/DDBJ databases">
        <title>Physiological reanalysis, assessment of diazotrophy, and genome sequences of multiple isolates of Streptomyces thermoautotrophicus.</title>
        <authorList>
            <person name="MacKellar D.C."/>
            <person name="Lieber L."/>
            <person name="Norman J."/>
            <person name="Bolger A."/>
            <person name="Tobin C."/>
            <person name="Murray J.W."/>
            <person name="Chang R."/>
            <person name="Ford T."/>
            <person name="Nguyen P.Q."/>
            <person name="Woodward J."/>
            <person name="Permingeat H."/>
            <person name="Joshi N.S."/>
            <person name="Silver P.A."/>
            <person name="Usadel B."/>
            <person name="Rutherford A.W."/>
            <person name="Friesen M."/>
            <person name="Prell J."/>
        </authorList>
    </citation>
    <scope>NUCLEOTIDE SEQUENCE [LARGE SCALE GENOMIC DNA]</scope>
    <source>
        <strain evidence="5">H1</strain>
    </source>
</reference>
<dbReference type="InterPro" id="IPR036291">
    <property type="entry name" value="NAD(P)-bd_dom_sf"/>
</dbReference>
<feature type="domain" description="Gfo/Idh/MocA-like oxidoreductase N-terminal" evidence="2">
    <location>
        <begin position="6"/>
        <end position="122"/>
    </location>
</feature>
<dbReference type="PANTHER" id="PTHR43818">
    <property type="entry name" value="BCDNA.GH03377"/>
    <property type="match status" value="1"/>
</dbReference>
<dbReference type="SUPFAM" id="SSF51735">
    <property type="entry name" value="NAD(P)-binding Rossmann-fold domains"/>
    <property type="match status" value="1"/>
</dbReference>
<dbReference type="STRING" id="1469144.LI90_215"/>
<proteinExistence type="predicted"/>
<dbReference type="EMBL" id="LAXD01000001">
    <property type="protein sequence ID" value="KWW98588.1"/>
    <property type="molecule type" value="Genomic_DNA"/>
</dbReference>
<evidence type="ECO:0000313" key="5">
    <source>
        <dbReference type="Proteomes" id="UP000070188"/>
    </source>
</evidence>
<accession>A0A132ML77</accession>
<dbReference type="Gene3D" id="3.40.50.720">
    <property type="entry name" value="NAD(P)-binding Rossmann-like Domain"/>
    <property type="match status" value="1"/>
</dbReference>
<feature type="domain" description="GFO/IDH/MocA-like oxidoreductase" evidence="3">
    <location>
        <begin position="134"/>
        <end position="267"/>
    </location>
</feature>
<dbReference type="RefSeq" id="WP_066883395.1">
    <property type="nucleotide sequence ID" value="NZ_LAXD01000001.1"/>
</dbReference>
<dbReference type="InterPro" id="IPR055170">
    <property type="entry name" value="GFO_IDH_MocA-like_dom"/>
</dbReference>
<dbReference type="InterPro" id="IPR050463">
    <property type="entry name" value="Gfo/Idh/MocA_oxidrdct_glycsds"/>
</dbReference>
<dbReference type="GO" id="GO:0000166">
    <property type="term" value="F:nucleotide binding"/>
    <property type="evidence" value="ECO:0007669"/>
    <property type="project" value="InterPro"/>
</dbReference>
<dbReference type="Pfam" id="PF01408">
    <property type="entry name" value="GFO_IDH_MocA"/>
    <property type="match status" value="1"/>
</dbReference>
<dbReference type="Pfam" id="PF22725">
    <property type="entry name" value="GFO_IDH_MocA_C3"/>
    <property type="match status" value="1"/>
</dbReference>